<dbReference type="GO" id="GO:0098609">
    <property type="term" value="P:cell-cell adhesion"/>
    <property type="evidence" value="ECO:0007669"/>
    <property type="project" value="TreeGrafter"/>
</dbReference>
<keyword evidence="6" id="KW-1185">Reference proteome</keyword>
<feature type="domain" description="LIM zinc-binding" evidence="5">
    <location>
        <begin position="102"/>
        <end position="173"/>
    </location>
</feature>
<dbReference type="GO" id="GO:0005911">
    <property type="term" value="C:cell-cell junction"/>
    <property type="evidence" value="ECO:0007669"/>
    <property type="project" value="TreeGrafter"/>
</dbReference>
<dbReference type="Pfam" id="PF00412">
    <property type="entry name" value="LIM"/>
    <property type="match status" value="2"/>
</dbReference>
<dbReference type="Gene3D" id="2.10.110.10">
    <property type="entry name" value="Cysteine Rich Protein"/>
    <property type="match status" value="2"/>
</dbReference>
<dbReference type="PANTHER" id="PTHR24210">
    <property type="entry name" value="LIM DOMAIN-CONTAINING PROTEIN"/>
    <property type="match status" value="1"/>
</dbReference>
<feature type="domain" description="LIM zinc-binding" evidence="5">
    <location>
        <begin position="40"/>
        <end position="101"/>
    </location>
</feature>
<name>A0A915PHH7_9BILA</name>
<dbReference type="GO" id="GO:0045216">
    <property type="term" value="P:cell-cell junction organization"/>
    <property type="evidence" value="ECO:0007669"/>
    <property type="project" value="TreeGrafter"/>
</dbReference>
<evidence type="ECO:0000313" key="6">
    <source>
        <dbReference type="Proteomes" id="UP000887581"/>
    </source>
</evidence>
<evidence type="ECO:0000313" key="7">
    <source>
        <dbReference type="WBParaSite" id="sdigi.contig164.g5515.t1"/>
    </source>
</evidence>
<proteinExistence type="predicted"/>
<reference evidence="7" key="1">
    <citation type="submission" date="2022-11" db="UniProtKB">
        <authorList>
            <consortium name="WormBaseParasite"/>
        </authorList>
    </citation>
    <scope>IDENTIFICATION</scope>
</reference>
<evidence type="ECO:0000256" key="1">
    <source>
        <dbReference type="ARBA" id="ARBA00022723"/>
    </source>
</evidence>
<dbReference type="SUPFAM" id="SSF57716">
    <property type="entry name" value="Glucocorticoid receptor-like (DNA-binding domain)"/>
    <property type="match status" value="1"/>
</dbReference>
<dbReference type="InterPro" id="IPR017351">
    <property type="entry name" value="PINCH-1-4-like"/>
</dbReference>
<organism evidence="6 7">
    <name type="scientific">Setaria digitata</name>
    <dbReference type="NCBI Taxonomy" id="48799"/>
    <lineage>
        <taxon>Eukaryota</taxon>
        <taxon>Metazoa</taxon>
        <taxon>Ecdysozoa</taxon>
        <taxon>Nematoda</taxon>
        <taxon>Chromadorea</taxon>
        <taxon>Rhabditida</taxon>
        <taxon>Spirurina</taxon>
        <taxon>Spiruromorpha</taxon>
        <taxon>Filarioidea</taxon>
        <taxon>Setariidae</taxon>
        <taxon>Setaria</taxon>
    </lineage>
</organism>
<keyword evidence="1 4" id="KW-0479">Metal-binding</keyword>
<accession>A0A915PHH7</accession>
<keyword evidence="2 4" id="KW-0862">Zinc</keyword>
<dbReference type="GO" id="GO:0005925">
    <property type="term" value="C:focal adhesion"/>
    <property type="evidence" value="ECO:0007669"/>
    <property type="project" value="TreeGrafter"/>
</dbReference>
<dbReference type="GO" id="GO:2001046">
    <property type="term" value="P:positive regulation of integrin-mediated signaling pathway"/>
    <property type="evidence" value="ECO:0007669"/>
    <property type="project" value="TreeGrafter"/>
</dbReference>
<dbReference type="PANTHER" id="PTHR24210:SF7">
    <property type="entry name" value="LIM DOMAIN-CONTAINING PROTEIN PIN-2"/>
    <property type="match status" value="1"/>
</dbReference>
<dbReference type="GO" id="GO:0046872">
    <property type="term" value="F:metal ion binding"/>
    <property type="evidence" value="ECO:0007669"/>
    <property type="project" value="UniProtKB-KW"/>
</dbReference>
<evidence type="ECO:0000259" key="5">
    <source>
        <dbReference type="PROSITE" id="PS50023"/>
    </source>
</evidence>
<dbReference type="PROSITE" id="PS00478">
    <property type="entry name" value="LIM_DOMAIN_1"/>
    <property type="match status" value="2"/>
</dbReference>
<evidence type="ECO:0000256" key="2">
    <source>
        <dbReference type="ARBA" id="ARBA00022833"/>
    </source>
</evidence>
<sequence length="252" mass="28942">MLHRSNLKIPSTESIASKENFHKSTKSYVSSQSSSSLLLAKCARCNSPFVDYEIFVNIENKTFHHDCFRCAQCFCPLHNKVHYVIDGRNYCEYDFKVLYAPSCVKCGQFVTGRVINAVNTNWHPECLRCSQCGTMLDSEGVWCKNDQIELDVNARCLQNKLYCQQCYDSQCSICAACRHPIDNERSIFAVGNTFCVQNVRSLSTVANILRKEIELIATTVTRRSKVIEWDMRPICKKCFDRLPEGMKQRMIL</sequence>
<dbReference type="Proteomes" id="UP000887581">
    <property type="component" value="Unplaced"/>
</dbReference>
<protein>
    <submittedName>
        <fullName evidence="7">LIM zinc-binding domain-containing protein</fullName>
    </submittedName>
</protein>
<dbReference type="PROSITE" id="PS50023">
    <property type="entry name" value="LIM_DOMAIN_2"/>
    <property type="match status" value="2"/>
</dbReference>
<dbReference type="GO" id="GO:1900026">
    <property type="term" value="P:positive regulation of substrate adhesion-dependent cell spreading"/>
    <property type="evidence" value="ECO:0007669"/>
    <property type="project" value="TreeGrafter"/>
</dbReference>
<dbReference type="GO" id="GO:0005737">
    <property type="term" value="C:cytoplasm"/>
    <property type="evidence" value="ECO:0007669"/>
    <property type="project" value="TreeGrafter"/>
</dbReference>
<dbReference type="InterPro" id="IPR001781">
    <property type="entry name" value="Znf_LIM"/>
</dbReference>
<dbReference type="AlphaFoldDB" id="A0A915PHH7"/>
<dbReference type="WBParaSite" id="sdigi.contig164.g5515.t1">
    <property type="protein sequence ID" value="sdigi.contig164.g5515.t1"/>
    <property type="gene ID" value="sdigi.contig164.g5515"/>
</dbReference>
<keyword evidence="3 4" id="KW-0440">LIM domain</keyword>
<evidence type="ECO:0000256" key="3">
    <source>
        <dbReference type="ARBA" id="ARBA00023038"/>
    </source>
</evidence>
<evidence type="ECO:0000256" key="4">
    <source>
        <dbReference type="PROSITE-ProRule" id="PRU00125"/>
    </source>
</evidence>
<dbReference type="SMART" id="SM00132">
    <property type="entry name" value="LIM"/>
    <property type="match status" value="2"/>
</dbReference>